<dbReference type="InterPro" id="IPR020904">
    <property type="entry name" value="Sc_DH/Rdtase_CS"/>
</dbReference>
<reference evidence="6 7" key="1">
    <citation type="submission" date="2016-03" db="EMBL/GenBank/DDBJ databases">
        <authorList>
            <person name="Ploux O."/>
        </authorList>
    </citation>
    <scope>NUCLEOTIDE SEQUENCE [LARGE SCALE GENOMIC DNA]</scope>
    <source>
        <strain evidence="6 7">UAMH 11012</strain>
    </source>
</reference>
<dbReference type="EMBL" id="FJOG01000053">
    <property type="protein sequence ID" value="CZR68296.1"/>
    <property type="molecule type" value="Genomic_DNA"/>
</dbReference>
<dbReference type="AlphaFoldDB" id="A0A1L7XTE3"/>
<evidence type="ECO:0000313" key="7">
    <source>
        <dbReference type="Proteomes" id="UP000184330"/>
    </source>
</evidence>
<dbReference type="Pfam" id="PF00106">
    <property type="entry name" value="adh_short"/>
    <property type="match status" value="1"/>
</dbReference>
<comment type="similarity">
    <text evidence="1 4">Belongs to the short-chain dehydrogenases/reductases (SDR) family.</text>
</comment>
<proteinExistence type="inferred from homology"/>
<dbReference type="STRING" id="576137.A0A1L7XTE3"/>
<dbReference type="PRINTS" id="PR00080">
    <property type="entry name" value="SDRFAMILY"/>
</dbReference>
<dbReference type="PROSITE" id="PS00061">
    <property type="entry name" value="ADH_SHORT"/>
    <property type="match status" value="1"/>
</dbReference>
<dbReference type="GO" id="GO:0048038">
    <property type="term" value="F:quinone binding"/>
    <property type="evidence" value="ECO:0007669"/>
    <property type="project" value="TreeGrafter"/>
</dbReference>
<protein>
    <submittedName>
        <fullName evidence="6">Related to dehydrogenases with different specificities (Related to short-chain alcohol dehydrogenases)</fullName>
    </submittedName>
</protein>
<keyword evidence="2" id="KW-0521">NADP</keyword>
<evidence type="ECO:0000259" key="5">
    <source>
        <dbReference type="SMART" id="SM00822"/>
    </source>
</evidence>
<dbReference type="FunFam" id="3.40.50.720:FF:000374">
    <property type="entry name" value="3-oxoacyl-(Acyl-carrier-protein) reductase"/>
    <property type="match status" value="1"/>
</dbReference>
<evidence type="ECO:0000256" key="2">
    <source>
        <dbReference type="ARBA" id="ARBA00022857"/>
    </source>
</evidence>
<accession>A0A1L7XTE3</accession>
<dbReference type="InterPro" id="IPR057326">
    <property type="entry name" value="KR_dom"/>
</dbReference>
<evidence type="ECO:0000256" key="1">
    <source>
        <dbReference type="ARBA" id="ARBA00006484"/>
    </source>
</evidence>
<dbReference type="PANTHER" id="PTHR42760">
    <property type="entry name" value="SHORT-CHAIN DEHYDROGENASES/REDUCTASES FAMILY MEMBER"/>
    <property type="match status" value="1"/>
</dbReference>
<dbReference type="SUPFAM" id="SSF51735">
    <property type="entry name" value="NAD(P)-binding Rossmann-fold domains"/>
    <property type="match status" value="1"/>
</dbReference>
<dbReference type="InterPro" id="IPR036291">
    <property type="entry name" value="NAD(P)-bd_dom_sf"/>
</dbReference>
<evidence type="ECO:0000256" key="3">
    <source>
        <dbReference type="ARBA" id="ARBA00023002"/>
    </source>
</evidence>
<sequence>MATIASAPLQTLKGKVAIVTGSSRGIGAAIALELAKRGAKVVITFVSPGSEKLSDDLISTINGLGNGAAAIKIQADMAVLESPKKIVDATLAAFGSSIDILVNNAGVECSKPLSEITLADYNYCLDVNVRGVFFMTQAVIPHLQQPGRIINVGSVLGRIGHAGTSIYAASKAAVEGLTRSWASELSPLGHTVNTIAPGLTETDMMAKVVKKQGAGAEQALAIQKMLTPLEHRLGQAEDIALAVVMIAESNSRWITGQSIQASGGLFMN</sequence>
<dbReference type="InterPro" id="IPR002347">
    <property type="entry name" value="SDR_fam"/>
</dbReference>
<evidence type="ECO:0000313" key="6">
    <source>
        <dbReference type="EMBL" id="CZR68296.1"/>
    </source>
</evidence>
<organism evidence="6 7">
    <name type="scientific">Phialocephala subalpina</name>
    <dbReference type="NCBI Taxonomy" id="576137"/>
    <lineage>
        <taxon>Eukaryota</taxon>
        <taxon>Fungi</taxon>
        <taxon>Dikarya</taxon>
        <taxon>Ascomycota</taxon>
        <taxon>Pezizomycotina</taxon>
        <taxon>Leotiomycetes</taxon>
        <taxon>Helotiales</taxon>
        <taxon>Mollisiaceae</taxon>
        <taxon>Phialocephala</taxon>
        <taxon>Phialocephala fortinii species complex</taxon>
    </lineage>
</organism>
<gene>
    <name evidence="6" type="ORF">PAC_18195</name>
</gene>
<dbReference type="Gene3D" id="3.40.50.720">
    <property type="entry name" value="NAD(P)-binding Rossmann-like Domain"/>
    <property type="match status" value="1"/>
</dbReference>
<dbReference type="Proteomes" id="UP000184330">
    <property type="component" value="Unassembled WGS sequence"/>
</dbReference>
<evidence type="ECO:0000256" key="4">
    <source>
        <dbReference type="RuleBase" id="RU000363"/>
    </source>
</evidence>
<keyword evidence="7" id="KW-1185">Reference proteome</keyword>
<dbReference type="PANTHER" id="PTHR42760:SF76">
    <property type="entry name" value="CHAIN OXIDOREDUCTASE_DEHYDROGENASE, PUTATIVE-RELATED"/>
    <property type="match status" value="1"/>
</dbReference>
<dbReference type="GO" id="GO:0016616">
    <property type="term" value="F:oxidoreductase activity, acting on the CH-OH group of donors, NAD or NADP as acceptor"/>
    <property type="evidence" value="ECO:0007669"/>
    <property type="project" value="UniProtKB-ARBA"/>
</dbReference>
<dbReference type="SMART" id="SM00822">
    <property type="entry name" value="PKS_KR"/>
    <property type="match status" value="1"/>
</dbReference>
<feature type="domain" description="Ketoreductase" evidence="5">
    <location>
        <begin position="15"/>
        <end position="198"/>
    </location>
</feature>
<dbReference type="PRINTS" id="PR00081">
    <property type="entry name" value="GDHRDH"/>
</dbReference>
<dbReference type="GO" id="GO:0006633">
    <property type="term" value="P:fatty acid biosynthetic process"/>
    <property type="evidence" value="ECO:0007669"/>
    <property type="project" value="TreeGrafter"/>
</dbReference>
<name>A0A1L7XTE3_9HELO</name>
<keyword evidence="3" id="KW-0560">Oxidoreductase</keyword>
<dbReference type="OrthoDB" id="47007at2759"/>